<keyword evidence="3" id="KW-0732">Signal</keyword>
<evidence type="ECO:0000313" key="5">
    <source>
        <dbReference type="Proteomes" id="UP000560658"/>
    </source>
</evidence>
<dbReference type="Gene3D" id="2.120.10.80">
    <property type="entry name" value="Kelch-type beta propeller"/>
    <property type="match status" value="2"/>
</dbReference>
<evidence type="ECO:0000256" key="1">
    <source>
        <dbReference type="ARBA" id="ARBA00022441"/>
    </source>
</evidence>
<reference evidence="4" key="1">
    <citation type="submission" date="2020-08" db="EMBL/GenBank/DDBJ databases">
        <title>Genomic Encyclopedia of Type Strains, Phase IV (KMG-IV): sequencing the most valuable type-strain genomes for metagenomic binning, comparative biology and taxonomic classification.</title>
        <authorList>
            <person name="Goeker M."/>
        </authorList>
    </citation>
    <scope>NUCLEOTIDE SEQUENCE [LARGE SCALE GENOMIC DNA]</scope>
    <source>
        <strain evidence="4">DSM 105720</strain>
    </source>
</reference>
<evidence type="ECO:0000256" key="3">
    <source>
        <dbReference type="SAM" id="SignalP"/>
    </source>
</evidence>
<name>A0A840D400_9BACE</name>
<dbReference type="SUPFAM" id="SSF117281">
    <property type="entry name" value="Kelch motif"/>
    <property type="match status" value="1"/>
</dbReference>
<keyword evidence="2" id="KW-0677">Repeat</keyword>
<evidence type="ECO:0000313" key="4">
    <source>
        <dbReference type="EMBL" id="MBB4043445.1"/>
    </source>
</evidence>
<gene>
    <name evidence="4" type="ORF">GGR06_001227</name>
</gene>
<dbReference type="Pfam" id="PF01344">
    <property type="entry name" value="Kelch_1"/>
    <property type="match status" value="2"/>
</dbReference>
<keyword evidence="1" id="KW-0880">Kelch repeat</keyword>
<keyword evidence="5" id="KW-1185">Reference proteome</keyword>
<dbReference type="PANTHER" id="PTHR45632:SF3">
    <property type="entry name" value="KELCH-LIKE PROTEIN 32"/>
    <property type="match status" value="1"/>
</dbReference>
<feature type="signal peptide" evidence="3">
    <location>
        <begin position="1"/>
        <end position="32"/>
    </location>
</feature>
<dbReference type="PROSITE" id="PS51257">
    <property type="entry name" value="PROKAR_LIPOPROTEIN"/>
    <property type="match status" value="1"/>
</dbReference>
<organism evidence="4 5">
    <name type="scientific">Bacteroides reticulotermitis</name>
    <dbReference type="NCBI Taxonomy" id="1133319"/>
    <lineage>
        <taxon>Bacteria</taxon>
        <taxon>Pseudomonadati</taxon>
        <taxon>Bacteroidota</taxon>
        <taxon>Bacteroidia</taxon>
        <taxon>Bacteroidales</taxon>
        <taxon>Bacteroidaceae</taxon>
        <taxon>Bacteroides</taxon>
    </lineage>
</organism>
<feature type="chain" id="PRO_5032677573" evidence="3">
    <location>
        <begin position="33"/>
        <end position="357"/>
    </location>
</feature>
<evidence type="ECO:0000256" key="2">
    <source>
        <dbReference type="ARBA" id="ARBA00022737"/>
    </source>
</evidence>
<proteinExistence type="predicted"/>
<dbReference type="PANTHER" id="PTHR45632">
    <property type="entry name" value="LD33804P"/>
    <property type="match status" value="1"/>
</dbReference>
<dbReference type="AlphaFoldDB" id="A0A840D400"/>
<dbReference type="Proteomes" id="UP000560658">
    <property type="component" value="Unassembled WGS sequence"/>
</dbReference>
<protein>
    <submittedName>
        <fullName evidence="4">N-acetylneuraminic acid mutarotase</fullName>
    </submittedName>
</protein>
<dbReference type="InterPro" id="IPR015915">
    <property type="entry name" value="Kelch-typ_b-propeller"/>
</dbReference>
<dbReference type="EMBL" id="JACIER010000004">
    <property type="protein sequence ID" value="MBB4043445.1"/>
    <property type="molecule type" value="Genomic_DNA"/>
</dbReference>
<sequence length="357" mass="39214">MMNRKKNLSNRYSMNNLCKLVGIVLITMSALACTEDASYTAGVWNRRSDFDGLARNDAAGFTIGNKGYISGGYRGSKYSRLNDCWEYDIVNDYWTQCADMPGVARNAAVGFAIGEKGYITTGYNGSTDGYLADTWEYNPATDAWTQKDDYKGGARNYAVAFAIGDYGYVGTGNNGNYQKDFYRFDPSAASGSQWTILNGFGGQKRQGGTAFVINDKAYICGGDNNGSDVYDFWSFDPAASSPWTQLRDIADTDSDNDYDDDYTSIVRTYGSSFVIDGKGYLALGQTVGGSLRSNYWIYDPSTDLWDGEDLTPFEGSARIKAVCFSTGKRGVIATGGSSSSTFYDDAWELDPYSYEEE</sequence>
<dbReference type="InterPro" id="IPR006652">
    <property type="entry name" value="Kelch_1"/>
</dbReference>
<comment type="caution">
    <text evidence="4">The sequence shown here is derived from an EMBL/GenBank/DDBJ whole genome shotgun (WGS) entry which is preliminary data.</text>
</comment>
<accession>A0A840D400</accession>